<accession>A0ABV8R3D9</accession>
<proteinExistence type="predicted"/>
<evidence type="ECO:0000313" key="1">
    <source>
        <dbReference type="EMBL" id="MFC4266961.1"/>
    </source>
</evidence>
<organism evidence="1 2">
    <name type="scientific">Arthrobacter cryoconiti</name>
    <dbReference type="NCBI Taxonomy" id="748907"/>
    <lineage>
        <taxon>Bacteria</taxon>
        <taxon>Bacillati</taxon>
        <taxon>Actinomycetota</taxon>
        <taxon>Actinomycetes</taxon>
        <taxon>Micrococcales</taxon>
        <taxon>Micrococcaceae</taxon>
        <taxon>Arthrobacter</taxon>
    </lineage>
</organism>
<comment type="caution">
    <text evidence="1">The sequence shown here is derived from an EMBL/GenBank/DDBJ whole genome shotgun (WGS) entry which is preliminary data.</text>
</comment>
<gene>
    <name evidence="1" type="ORF">ACFOW9_15230</name>
</gene>
<name>A0ABV8R3D9_9MICC</name>
<dbReference type="Proteomes" id="UP001595773">
    <property type="component" value="Unassembled WGS sequence"/>
</dbReference>
<keyword evidence="2" id="KW-1185">Reference proteome</keyword>
<sequence>MREFRAVVATSREEGKLVGAGKVVSLVHLVGRAAVGESAPCRCPECVLGQGHGAVVED</sequence>
<protein>
    <submittedName>
        <fullName evidence="1">Uncharacterized protein</fullName>
    </submittedName>
</protein>
<reference evidence="2" key="1">
    <citation type="journal article" date="2019" name="Int. J. Syst. Evol. Microbiol.">
        <title>The Global Catalogue of Microorganisms (GCM) 10K type strain sequencing project: providing services to taxonomists for standard genome sequencing and annotation.</title>
        <authorList>
            <consortium name="The Broad Institute Genomics Platform"/>
            <consortium name="The Broad Institute Genome Sequencing Center for Infectious Disease"/>
            <person name="Wu L."/>
            <person name="Ma J."/>
        </authorList>
    </citation>
    <scope>NUCLEOTIDE SEQUENCE [LARGE SCALE GENOMIC DNA]</scope>
    <source>
        <strain evidence="2">CGMCC 1.10698</strain>
    </source>
</reference>
<evidence type="ECO:0000313" key="2">
    <source>
        <dbReference type="Proteomes" id="UP001595773"/>
    </source>
</evidence>
<dbReference type="EMBL" id="JBHSCQ010000022">
    <property type="protein sequence ID" value="MFC4266961.1"/>
    <property type="molecule type" value="Genomic_DNA"/>
</dbReference>
<dbReference type="RefSeq" id="WP_230065824.1">
    <property type="nucleotide sequence ID" value="NZ_BAABLL010000010.1"/>
</dbReference>